<evidence type="ECO:0000256" key="9">
    <source>
        <dbReference type="ARBA" id="ARBA00023136"/>
    </source>
</evidence>
<dbReference type="EMBL" id="JBHSXS010000045">
    <property type="protein sequence ID" value="MFC6885951.1"/>
    <property type="molecule type" value="Genomic_DNA"/>
</dbReference>
<keyword evidence="4" id="KW-0410">Iron transport</keyword>
<protein>
    <submittedName>
        <fullName evidence="12">ABC transporter ATP-binding protein</fullName>
    </submittedName>
</protein>
<keyword evidence="3" id="KW-1003">Cell membrane</keyword>
<keyword evidence="9" id="KW-0472">Membrane</keyword>
<dbReference type="InterPro" id="IPR051535">
    <property type="entry name" value="Siderophore_ABC-ATPase"/>
</dbReference>
<keyword evidence="13" id="KW-1185">Reference proteome</keyword>
<proteinExistence type="predicted"/>
<evidence type="ECO:0000256" key="2">
    <source>
        <dbReference type="ARBA" id="ARBA00022448"/>
    </source>
</evidence>
<evidence type="ECO:0000256" key="6">
    <source>
        <dbReference type="ARBA" id="ARBA00022840"/>
    </source>
</evidence>
<dbReference type="PROSITE" id="PS50893">
    <property type="entry name" value="ABC_TRANSPORTER_2"/>
    <property type="match status" value="1"/>
</dbReference>
<feature type="region of interest" description="Disordered" evidence="10">
    <location>
        <begin position="253"/>
        <end position="281"/>
    </location>
</feature>
<reference evidence="13" key="1">
    <citation type="journal article" date="2019" name="Int. J. Syst. Evol. Microbiol.">
        <title>The Global Catalogue of Microorganisms (GCM) 10K type strain sequencing project: providing services to taxonomists for standard genome sequencing and annotation.</title>
        <authorList>
            <consortium name="The Broad Institute Genomics Platform"/>
            <consortium name="The Broad Institute Genome Sequencing Center for Infectious Disease"/>
            <person name="Wu L."/>
            <person name="Ma J."/>
        </authorList>
    </citation>
    <scope>NUCLEOTIDE SEQUENCE [LARGE SCALE GENOMIC DNA]</scope>
    <source>
        <strain evidence="13">JCM 3369</strain>
    </source>
</reference>
<feature type="compositionally biased region" description="Basic and acidic residues" evidence="10">
    <location>
        <begin position="271"/>
        <end position="281"/>
    </location>
</feature>
<evidence type="ECO:0000313" key="13">
    <source>
        <dbReference type="Proteomes" id="UP001596380"/>
    </source>
</evidence>
<comment type="caution">
    <text evidence="12">The sequence shown here is derived from an EMBL/GenBank/DDBJ whole genome shotgun (WGS) entry which is preliminary data.</text>
</comment>
<evidence type="ECO:0000256" key="7">
    <source>
        <dbReference type="ARBA" id="ARBA00023004"/>
    </source>
</evidence>
<organism evidence="12 13">
    <name type="scientific">Actinomadura yumaensis</name>
    <dbReference type="NCBI Taxonomy" id="111807"/>
    <lineage>
        <taxon>Bacteria</taxon>
        <taxon>Bacillati</taxon>
        <taxon>Actinomycetota</taxon>
        <taxon>Actinomycetes</taxon>
        <taxon>Streptosporangiales</taxon>
        <taxon>Thermomonosporaceae</taxon>
        <taxon>Actinomadura</taxon>
    </lineage>
</organism>
<keyword evidence="2" id="KW-0813">Transport</keyword>
<keyword evidence="7" id="KW-0408">Iron</keyword>
<evidence type="ECO:0000256" key="1">
    <source>
        <dbReference type="ARBA" id="ARBA00004202"/>
    </source>
</evidence>
<keyword evidence="8" id="KW-0406">Ion transport</keyword>
<dbReference type="RefSeq" id="WP_160826522.1">
    <property type="nucleotide sequence ID" value="NZ_JBHSXE010000001.1"/>
</dbReference>
<evidence type="ECO:0000256" key="5">
    <source>
        <dbReference type="ARBA" id="ARBA00022741"/>
    </source>
</evidence>
<dbReference type="GO" id="GO:0005524">
    <property type="term" value="F:ATP binding"/>
    <property type="evidence" value="ECO:0007669"/>
    <property type="project" value="UniProtKB-KW"/>
</dbReference>
<gene>
    <name evidence="12" type="ORF">ACFQKB_39755</name>
</gene>
<evidence type="ECO:0000256" key="4">
    <source>
        <dbReference type="ARBA" id="ARBA00022496"/>
    </source>
</evidence>
<evidence type="ECO:0000259" key="11">
    <source>
        <dbReference type="PROSITE" id="PS50893"/>
    </source>
</evidence>
<name>A0ABW2CZD0_9ACTN</name>
<keyword evidence="5" id="KW-0547">Nucleotide-binding</keyword>
<evidence type="ECO:0000256" key="10">
    <source>
        <dbReference type="SAM" id="MobiDB-lite"/>
    </source>
</evidence>
<evidence type="ECO:0000313" key="12">
    <source>
        <dbReference type="EMBL" id="MFC6885951.1"/>
    </source>
</evidence>
<dbReference type="PANTHER" id="PTHR42771">
    <property type="entry name" value="IRON(3+)-HYDROXAMATE IMPORT ATP-BINDING PROTEIN FHUC"/>
    <property type="match status" value="1"/>
</dbReference>
<evidence type="ECO:0000256" key="8">
    <source>
        <dbReference type="ARBA" id="ARBA00023065"/>
    </source>
</evidence>
<dbReference type="PANTHER" id="PTHR42771:SF2">
    <property type="entry name" value="IRON(3+)-HYDROXAMATE IMPORT ATP-BINDING PROTEIN FHUC"/>
    <property type="match status" value="1"/>
</dbReference>
<comment type="subcellular location">
    <subcellularLocation>
        <location evidence="1">Cell membrane</location>
        <topology evidence="1">Peripheral membrane protein</topology>
    </subcellularLocation>
</comment>
<accession>A0ABW2CZD0</accession>
<dbReference type="CDD" id="cd03214">
    <property type="entry name" value="ABC_Iron-Siderophores_B12_Hemin"/>
    <property type="match status" value="1"/>
</dbReference>
<dbReference type="Proteomes" id="UP001596380">
    <property type="component" value="Unassembled WGS sequence"/>
</dbReference>
<dbReference type="InterPro" id="IPR003593">
    <property type="entry name" value="AAA+_ATPase"/>
</dbReference>
<dbReference type="Pfam" id="PF00005">
    <property type="entry name" value="ABC_tran"/>
    <property type="match status" value="1"/>
</dbReference>
<feature type="domain" description="ABC transporter" evidence="11">
    <location>
        <begin position="3"/>
        <end position="238"/>
    </location>
</feature>
<dbReference type="SUPFAM" id="SSF52540">
    <property type="entry name" value="P-loop containing nucleoside triphosphate hydrolases"/>
    <property type="match status" value="1"/>
</dbReference>
<dbReference type="InterPro" id="IPR027417">
    <property type="entry name" value="P-loop_NTPase"/>
</dbReference>
<sequence>MELVVEGVRSGYPGLVAVDGVDLRVPPGRVVAIVGPNGCGKSTLLRGMARIHKPLAGRITVGGHDIWRLRPRQAAHHVTLLPQSPVSPEGITVAGLVAYGRHPHQGLFRQWSREDERIAAESMAATGVTGLAGRRVDQLSGGQRQRCWLAMVLAQQTPVTLLDEPTSALDLGHQVEVLELVRSVARGGRTVVMVLHDIASAARYADVLVAMRSGKVVASGAPKDVVDSALIRELYDVDADILAAPGDGAPLVVPSATSTVPAADAEPGRVNGERDGGRDDAVDAVDAVEGAQAGAVADVR</sequence>
<dbReference type="Gene3D" id="3.40.50.300">
    <property type="entry name" value="P-loop containing nucleotide triphosphate hydrolases"/>
    <property type="match status" value="1"/>
</dbReference>
<evidence type="ECO:0000256" key="3">
    <source>
        <dbReference type="ARBA" id="ARBA00022475"/>
    </source>
</evidence>
<dbReference type="InterPro" id="IPR003439">
    <property type="entry name" value="ABC_transporter-like_ATP-bd"/>
</dbReference>
<keyword evidence="6 12" id="KW-0067">ATP-binding</keyword>
<dbReference type="SMART" id="SM00382">
    <property type="entry name" value="AAA"/>
    <property type="match status" value="1"/>
</dbReference>